<gene>
    <name evidence="2" type="ORF">BJP36_43020</name>
</gene>
<reference evidence="2" key="1">
    <citation type="journal article" date="2017" name="Proc. Natl. Acad. Sci. U.S.A.">
        <title>Comparative genomics uncovers the prolific and distinctive metabolic potential of the cyanobacterial genus Moorea.</title>
        <authorList>
            <person name="Leao T."/>
            <person name="Castelao G."/>
            <person name="Korobeynikov A."/>
            <person name="Monroe E.A."/>
            <person name="Podell S."/>
            <person name="Glukhov E."/>
            <person name="Allen E.E."/>
            <person name="Gerwick W.H."/>
            <person name="Gerwick L."/>
        </authorList>
    </citation>
    <scope>NUCLEOTIDE SEQUENCE</scope>
    <source>
        <strain evidence="2">JHB</strain>
    </source>
</reference>
<evidence type="ECO:0000256" key="1">
    <source>
        <dbReference type="SAM" id="MobiDB-lite"/>
    </source>
</evidence>
<protein>
    <submittedName>
        <fullName evidence="2">Uncharacterized protein</fullName>
    </submittedName>
</protein>
<organism evidence="2">
    <name type="scientific">Moorena producens (strain JHB)</name>
    <dbReference type="NCBI Taxonomy" id="1454205"/>
    <lineage>
        <taxon>Bacteria</taxon>
        <taxon>Bacillati</taxon>
        <taxon>Cyanobacteriota</taxon>
        <taxon>Cyanophyceae</taxon>
        <taxon>Coleofasciculales</taxon>
        <taxon>Coleofasciculaceae</taxon>
        <taxon>Moorena</taxon>
    </lineage>
</organism>
<sequence length="74" mass="8257">MATYPLVEGDPMLDSDWYWGINIKVLVNPKKGWRSKNFGVKLSKLPLVRAAQKQKKAGPTDLQSDSNKEVVGRG</sequence>
<name>A0A9Q9ST34_MOOP1</name>
<proteinExistence type="predicted"/>
<feature type="region of interest" description="Disordered" evidence="1">
    <location>
        <begin position="52"/>
        <end position="74"/>
    </location>
</feature>
<evidence type="ECO:0000313" key="2">
    <source>
        <dbReference type="EMBL" id="WAN69132.1"/>
    </source>
</evidence>
<dbReference type="Proteomes" id="UP000176944">
    <property type="component" value="Chromosome"/>
</dbReference>
<accession>A0A9Q9ST34</accession>
<reference evidence="2" key="2">
    <citation type="submission" date="2022-10" db="EMBL/GenBank/DDBJ databases">
        <authorList>
            <person name="Ngo T.-E."/>
        </authorList>
    </citation>
    <scope>NUCLEOTIDE SEQUENCE</scope>
    <source>
        <strain evidence="2">JHB</strain>
    </source>
</reference>
<dbReference type="AlphaFoldDB" id="A0A9Q9ST34"/>
<dbReference type="EMBL" id="CP017708">
    <property type="protein sequence ID" value="WAN69132.1"/>
    <property type="molecule type" value="Genomic_DNA"/>
</dbReference>